<keyword evidence="1" id="KW-0812">Transmembrane</keyword>
<reference evidence="2" key="1">
    <citation type="submission" date="2022-05" db="EMBL/GenBank/DDBJ databases">
        <title>Genomic analysis of Brachybacterium sp. CBA3104.</title>
        <authorList>
            <person name="Roh S.W."/>
            <person name="Kim Y.B."/>
            <person name="Kim Y."/>
        </authorList>
    </citation>
    <scope>NUCLEOTIDE SEQUENCE</scope>
    <source>
        <strain evidence="2">CBA3104</strain>
    </source>
</reference>
<dbReference type="Proteomes" id="UP001055868">
    <property type="component" value="Chromosome"/>
</dbReference>
<dbReference type="RefSeq" id="WP_239201766.1">
    <property type="nucleotide sequence ID" value="NZ_CP097218.1"/>
</dbReference>
<organism evidence="2 3">
    <name type="scientific">Brachybacterium kimchii</name>
    <dbReference type="NCBI Taxonomy" id="2942909"/>
    <lineage>
        <taxon>Bacteria</taxon>
        <taxon>Bacillati</taxon>
        <taxon>Actinomycetota</taxon>
        <taxon>Actinomycetes</taxon>
        <taxon>Micrococcales</taxon>
        <taxon>Dermabacteraceae</taxon>
        <taxon>Brachybacterium</taxon>
    </lineage>
</organism>
<evidence type="ECO:0000256" key="1">
    <source>
        <dbReference type="SAM" id="Phobius"/>
    </source>
</evidence>
<evidence type="ECO:0000313" key="2">
    <source>
        <dbReference type="EMBL" id="UQN30579.1"/>
    </source>
</evidence>
<keyword evidence="1" id="KW-0472">Membrane</keyword>
<proteinExistence type="predicted"/>
<feature type="transmembrane region" description="Helical" evidence="1">
    <location>
        <begin position="26"/>
        <end position="47"/>
    </location>
</feature>
<protein>
    <submittedName>
        <fullName evidence="2">Uncharacterized protein</fullName>
    </submittedName>
</protein>
<evidence type="ECO:0000313" key="3">
    <source>
        <dbReference type="Proteomes" id="UP001055868"/>
    </source>
</evidence>
<accession>A0ABY4N8Z5</accession>
<name>A0ABY4N8Z5_9MICO</name>
<dbReference type="EMBL" id="CP097218">
    <property type="protein sequence ID" value="UQN30579.1"/>
    <property type="molecule type" value="Genomic_DNA"/>
</dbReference>
<gene>
    <name evidence="2" type="ORF">M4486_04500</name>
</gene>
<keyword evidence="1" id="KW-1133">Transmembrane helix</keyword>
<keyword evidence="3" id="KW-1185">Reference proteome</keyword>
<sequence length="49" mass="4962">MLPLLCGVLAVVLAYAAVRTIRSEDTPAFASALLLLGAVSSLLGAFANT</sequence>